<dbReference type="AlphaFoldDB" id="A0A9E6R6B8"/>
<evidence type="ECO:0000313" key="9">
    <source>
        <dbReference type="EMBL" id="QZN99032.1"/>
    </source>
</evidence>
<evidence type="ECO:0000256" key="2">
    <source>
        <dbReference type="ARBA" id="ARBA00022448"/>
    </source>
</evidence>
<dbReference type="SUPFAM" id="SSF56935">
    <property type="entry name" value="Porins"/>
    <property type="match status" value="1"/>
</dbReference>
<comment type="subcellular location">
    <subcellularLocation>
        <location evidence="1">Cell outer membrane</location>
        <topology evidence="1">Multi-pass membrane protein</topology>
    </subcellularLocation>
</comment>
<dbReference type="Pfam" id="PF00593">
    <property type="entry name" value="TonB_dep_Rec_b-barrel"/>
    <property type="match status" value="1"/>
</dbReference>
<evidence type="ECO:0000256" key="4">
    <source>
        <dbReference type="ARBA" id="ARBA00022692"/>
    </source>
</evidence>
<dbReference type="Proteomes" id="UP000825701">
    <property type="component" value="Chromosome"/>
</dbReference>
<evidence type="ECO:0000256" key="7">
    <source>
        <dbReference type="ARBA" id="ARBA00023237"/>
    </source>
</evidence>
<evidence type="ECO:0000259" key="8">
    <source>
        <dbReference type="Pfam" id="PF00593"/>
    </source>
</evidence>
<protein>
    <submittedName>
        <fullName evidence="9">TonB-dependent receptor</fullName>
    </submittedName>
</protein>
<dbReference type="Gene3D" id="2.40.170.20">
    <property type="entry name" value="TonB-dependent receptor, beta-barrel domain"/>
    <property type="match status" value="1"/>
</dbReference>
<evidence type="ECO:0000256" key="3">
    <source>
        <dbReference type="ARBA" id="ARBA00022452"/>
    </source>
</evidence>
<keyword evidence="2" id="KW-0813">Transport</keyword>
<keyword evidence="6" id="KW-0472">Membrane</keyword>
<dbReference type="EMBL" id="CP081869">
    <property type="protein sequence ID" value="QZN99032.1"/>
    <property type="molecule type" value="Genomic_DNA"/>
</dbReference>
<dbReference type="InterPro" id="IPR036942">
    <property type="entry name" value="Beta-barrel_TonB_sf"/>
</dbReference>
<proteinExistence type="predicted"/>
<keyword evidence="9" id="KW-0675">Receptor</keyword>
<feature type="domain" description="TonB-dependent receptor-like beta-barrel" evidence="8">
    <location>
        <begin position="3"/>
        <end position="208"/>
    </location>
</feature>
<keyword evidence="7" id="KW-0998">Cell outer membrane</keyword>
<dbReference type="GO" id="GO:0009279">
    <property type="term" value="C:cell outer membrane"/>
    <property type="evidence" value="ECO:0007669"/>
    <property type="project" value="UniProtKB-SubCell"/>
</dbReference>
<sequence length="239" mass="26128">MVKPWENVSIYASYIQGLQAGQTINEATYANPGVLPPFVSKQYEAGVKVDWGMVTTTFAAFQITQPNTTITPAARPGDLPTLDLDGEQRNRGVEINAYGEIVEGVRLLGGVTFLDAVQTKTTGGALDGERAYGAPKVRLVIGGEWDTPFVDGLTLTGRVTHTSDQVVVNSRPDLKIPSWTTVDLGARYVLLSPVDDKPITLRFNVDNVFDKNYWKGGFSNGFLSLSDPRTYRLSTTFTF</sequence>
<dbReference type="InterPro" id="IPR000531">
    <property type="entry name" value="Beta-barrel_TonB"/>
</dbReference>
<name>A0A9E6R6B8_9HYPH</name>
<keyword evidence="3" id="KW-1134">Transmembrane beta strand</keyword>
<reference evidence="9" key="1">
    <citation type="submission" date="2021-08" db="EMBL/GenBank/DDBJ databases">
        <authorList>
            <person name="Zhang H."/>
            <person name="Xu M."/>
            <person name="Yu Z."/>
            <person name="Yang L."/>
            <person name="Cai Y."/>
        </authorList>
    </citation>
    <scope>NUCLEOTIDE SEQUENCE</scope>
    <source>
        <strain evidence="9">CHL1</strain>
    </source>
</reference>
<evidence type="ECO:0000256" key="1">
    <source>
        <dbReference type="ARBA" id="ARBA00004571"/>
    </source>
</evidence>
<dbReference type="PANTHER" id="PTHR32552:SF82">
    <property type="entry name" value="FCUA PROTEIN"/>
    <property type="match status" value="1"/>
</dbReference>
<dbReference type="GO" id="GO:0015344">
    <property type="term" value="F:siderophore uptake transmembrane transporter activity"/>
    <property type="evidence" value="ECO:0007669"/>
    <property type="project" value="TreeGrafter"/>
</dbReference>
<evidence type="ECO:0000256" key="6">
    <source>
        <dbReference type="ARBA" id="ARBA00023136"/>
    </source>
</evidence>
<accession>A0A9E6R6B8</accession>
<keyword evidence="5" id="KW-0798">TonB box</keyword>
<keyword evidence="10" id="KW-1185">Reference proteome</keyword>
<organism evidence="9 10">
    <name type="scientific">Chenggangzhangella methanolivorans</name>
    <dbReference type="NCBI Taxonomy" id="1437009"/>
    <lineage>
        <taxon>Bacteria</taxon>
        <taxon>Pseudomonadati</taxon>
        <taxon>Pseudomonadota</taxon>
        <taxon>Alphaproteobacteria</taxon>
        <taxon>Hyphomicrobiales</taxon>
        <taxon>Methylopilaceae</taxon>
        <taxon>Chenggangzhangella</taxon>
    </lineage>
</organism>
<evidence type="ECO:0000256" key="5">
    <source>
        <dbReference type="ARBA" id="ARBA00023077"/>
    </source>
</evidence>
<keyword evidence="4" id="KW-0812">Transmembrane</keyword>
<dbReference type="KEGG" id="cmet:K6K41_19490"/>
<dbReference type="InterPro" id="IPR039426">
    <property type="entry name" value="TonB-dep_rcpt-like"/>
</dbReference>
<dbReference type="RefSeq" id="WP_261402055.1">
    <property type="nucleotide sequence ID" value="NZ_CP081869.1"/>
</dbReference>
<dbReference type="PANTHER" id="PTHR32552">
    <property type="entry name" value="FERRICHROME IRON RECEPTOR-RELATED"/>
    <property type="match status" value="1"/>
</dbReference>
<evidence type="ECO:0000313" key="10">
    <source>
        <dbReference type="Proteomes" id="UP000825701"/>
    </source>
</evidence>
<gene>
    <name evidence="9" type="ORF">K6K41_19490</name>
</gene>